<gene>
    <name evidence="2" type="ORF">BP00DRAFT_430888</name>
</gene>
<evidence type="ECO:0000256" key="1">
    <source>
        <dbReference type="SAM" id="MobiDB-lite"/>
    </source>
</evidence>
<dbReference type="EMBL" id="KZ825624">
    <property type="protein sequence ID" value="PYI25802.1"/>
    <property type="molecule type" value="Genomic_DNA"/>
</dbReference>
<dbReference type="AlphaFoldDB" id="A0A2V5HSY8"/>
<dbReference type="Proteomes" id="UP000248817">
    <property type="component" value="Unassembled WGS sequence"/>
</dbReference>
<sequence length="308" mass="34043">MTNTENYQVFRECLSTAIVEKFSTPAQPKKARRTRGAVSQRQKARKDTSGASAAAAAAADADSSQSLPDRASPEELAEFIDFLATETFPALPPSIQTLTYTPPPPPTTTTTTTPSTRNPPTTTPSTTTTTTTTTASHETDPRALAETLCSTTLPASVHDTLTTYALLADPPTPKPTPTASSRAEDDDALATFFTPLLAEYISAVTRPPPVWATTRTDRCEICGRDWIPLSYHHLIPRSVHAKVTKKGWHPEWMLHSVAWLCRACHSFVHRMAGNEELAREWFTVDRICEREDVRVWAAWVGRVRWKAR</sequence>
<feature type="region of interest" description="Disordered" evidence="1">
    <location>
        <begin position="93"/>
        <end position="140"/>
    </location>
</feature>
<feature type="region of interest" description="Disordered" evidence="1">
    <location>
        <begin position="24"/>
        <end position="71"/>
    </location>
</feature>
<protein>
    <recommendedName>
        <fullName evidence="4">HNH domain-containing protein</fullName>
    </recommendedName>
</protein>
<dbReference type="PANTHER" id="PTHR37827:SF1">
    <property type="entry name" value="HNH DOMAIN-CONTAINING PROTEIN"/>
    <property type="match status" value="1"/>
</dbReference>
<keyword evidence="3" id="KW-1185">Reference proteome</keyword>
<evidence type="ECO:0000313" key="3">
    <source>
        <dbReference type="Proteomes" id="UP000248817"/>
    </source>
</evidence>
<feature type="compositionally biased region" description="Low complexity" evidence="1">
    <location>
        <begin position="108"/>
        <end position="134"/>
    </location>
</feature>
<name>A0A2V5HSY8_9EURO</name>
<evidence type="ECO:0000313" key="2">
    <source>
        <dbReference type="EMBL" id="PYI25802.1"/>
    </source>
</evidence>
<organism evidence="2 3">
    <name type="scientific">Aspergillus indologenus CBS 114.80</name>
    <dbReference type="NCBI Taxonomy" id="1450541"/>
    <lineage>
        <taxon>Eukaryota</taxon>
        <taxon>Fungi</taxon>
        <taxon>Dikarya</taxon>
        <taxon>Ascomycota</taxon>
        <taxon>Pezizomycotina</taxon>
        <taxon>Eurotiomycetes</taxon>
        <taxon>Eurotiomycetidae</taxon>
        <taxon>Eurotiales</taxon>
        <taxon>Aspergillaceae</taxon>
        <taxon>Aspergillus</taxon>
        <taxon>Aspergillus subgen. Circumdati</taxon>
    </lineage>
</organism>
<proteinExistence type="predicted"/>
<evidence type="ECO:0008006" key="4">
    <source>
        <dbReference type="Google" id="ProtNLM"/>
    </source>
</evidence>
<feature type="compositionally biased region" description="Low complexity" evidence="1">
    <location>
        <begin position="51"/>
        <end position="64"/>
    </location>
</feature>
<dbReference type="PANTHER" id="PTHR37827">
    <property type="entry name" value="TUDOR DOMAIN-CONTAINING PROTEIN"/>
    <property type="match status" value="1"/>
</dbReference>
<accession>A0A2V5HSY8</accession>
<reference evidence="2 3" key="1">
    <citation type="submission" date="2018-02" db="EMBL/GenBank/DDBJ databases">
        <title>The genomes of Aspergillus section Nigri reveals drivers in fungal speciation.</title>
        <authorList>
            <consortium name="DOE Joint Genome Institute"/>
            <person name="Vesth T.C."/>
            <person name="Nybo J."/>
            <person name="Theobald S."/>
            <person name="Brandl J."/>
            <person name="Frisvad J.C."/>
            <person name="Nielsen K.F."/>
            <person name="Lyhne E.K."/>
            <person name="Kogle M.E."/>
            <person name="Kuo A."/>
            <person name="Riley R."/>
            <person name="Clum A."/>
            <person name="Nolan M."/>
            <person name="Lipzen A."/>
            <person name="Salamov A."/>
            <person name="Henrissat B."/>
            <person name="Wiebenga A."/>
            <person name="De vries R.P."/>
            <person name="Grigoriev I.V."/>
            <person name="Mortensen U.H."/>
            <person name="Andersen M.R."/>
            <person name="Baker S.E."/>
        </authorList>
    </citation>
    <scope>NUCLEOTIDE SEQUENCE [LARGE SCALE GENOMIC DNA]</scope>
    <source>
        <strain evidence="2 3">CBS 114.80</strain>
    </source>
</reference>